<accession>A0A1H6UFQ4</accession>
<protein>
    <recommendedName>
        <fullName evidence="3">NGG1p interacting factor NIF3</fullName>
    </recommendedName>
</protein>
<dbReference type="PANTHER" id="PTHR41774">
    <property type="match status" value="1"/>
</dbReference>
<evidence type="ECO:0000313" key="1">
    <source>
        <dbReference type="EMBL" id="SEI88517.1"/>
    </source>
</evidence>
<dbReference type="OrthoDB" id="9795763at2"/>
<sequence>MSDAQYYKLVVFVPVTHLEAVKNAIFTAGAGRQGDYGACCWQTLGIGQFMPLAGSQPFIGQQDTLQQVAEYRVETLCPASQVQAVVQALQAAHPYEEAAFEFLPVYTPHLQ</sequence>
<dbReference type="InterPro" id="IPR015867">
    <property type="entry name" value="N-reg_PII/ATP_PRibTrfase_C"/>
</dbReference>
<dbReference type="PANTHER" id="PTHR41774:SF1">
    <property type="entry name" value="NGG1P INTERACTING FACTOR NIF3"/>
    <property type="match status" value="1"/>
</dbReference>
<dbReference type="SUPFAM" id="SSF102705">
    <property type="entry name" value="NIF3 (NGG1p interacting factor 3)-like"/>
    <property type="match status" value="1"/>
</dbReference>
<dbReference type="FunFam" id="3.30.70.120:FF:000006">
    <property type="entry name" value="GTP cyclohydrolase 1 type 2 homolog"/>
    <property type="match status" value="1"/>
</dbReference>
<evidence type="ECO:0008006" key="3">
    <source>
        <dbReference type="Google" id="ProtNLM"/>
    </source>
</evidence>
<name>A0A1H6UFQ4_9GAMM</name>
<proteinExistence type="predicted"/>
<organism evidence="1 2">
    <name type="scientific">Allopseudospirillum japonicum</name>
    <dbReference type="NCBI Taxonomy" id="64971"/>
    <lineage>
        <taxon>Bacteria</taxon>
        <taxon>Pseudomonadati</taxon>
        <taxon>Pseudomonadota</taxon>
        <taxon>Gammaproteobacteria</taxon>
        <taxon>Oceanospirillales</taxon>
        <taxon>Oceanospirillaceae</taxon>
        <taxon>Allopseudospirillum</taxon>
    </lineage>
</organism>
<dbReference type="EMBL" id="FNYH01000015">
    <property type="protein sequence ID" value="SEI88517.1"/>
    <property type="molecule type" value="Genomic_DNA"/>
</dbReference>
<keyword evidence="2" id="KW-1185">Reference proteome</keyword>
<reference evidence="2" key="1">
    <citation type="submission" date="2016-10" db="EMBL/GenBank/DDBJ databases">
        <authorList>
            <person name="Varghese N."/>
            <person name="Submissions S."/>
        </authorList>
    </citation>
    <scope>NUCLEOTIDE SEQUENCE [LARGE SCALE GENOMIC DNA]</scope>
    <source>
        <strain evidence="2">DSM 7165</strain>
    </source>
</reference>
<evidence type="ECO:0000313" key="2">
    <source>
        <dbReference type="Proteomes" id="UP000242999"/>
    </source>
</evidence>
<dbReference type="Proteomes" id="UP000242999">
    <property type="component" value="Unassembled WGS sequence"/>
</dbReference>
<dbReference type="InterPro" id="IPR036069">
    <property type="entry name" value="DUF34/NIF3_sf"/>
</dbReference>
<gene>
    <name evidence="1" type="ORF">SAMN05421831_11538</name>
</gene>
<dbReference type="Gene3D" id="3.30.70.120">
    <property type="match status" value="1"/>
</dbReference>
<dbReference type="AlphaFoldDB" id="A0A1H6UFQ4"/>
<dbReference type="STRING" id="64971.SAMN05421831_11538"/>
<dbReference type="RefSeq" id="WP_093312047.1">
    <property type="nucleotide sequence ID" value="NZ_FNYH01000015.1"/>
</dbReference>